<dbReference type="AlphaFoldDB" id="A0A0B7N1D4"/>
<accession>A0A0B7N1D4</accession>
<evidence type="ECO:0000313" key="2">
    <source>
        <dbReference type="Proteomes" id="UP000054107"/>
    </source>
</evidence>
<dbReference type="OrthoDB" id="3353471at2759"/>
<dbReference type="Proteomes" id="UP000054107">
    <property type="component" value="Unassembled WGS sequence"/>
</dbReference>
<reference evidence="1 2" key="1">
    <citation type="submission" date="2014-09" db="EMBL/GenBank/DDBJ databases">
        <authorList>
            <person name="Ellenberger Sabrina"/>
        </authorList>
    </citation>
    <scope>NUCLEOTIDE SEQUENCE [LARGE SCALE GENOMIC DNA]</scope>
    <source>
        <strain evidence="1 2">CBS 412.66</strain>
    </source>
</reference>
<gene>
    <name evidence="1" type="primary">PARPA_05054.1 scaffold 16172</name>
</gene>
<sequence length="77" mass="8748">MRNTIEAQITSGDNMGKLVYIHTYLGSHYILKKTLYVNDRWPDRAQGQTFNKVFVNLVFAHGQLYIALSVSARANST</sequence>
<keyword evidence="2" id="KW-1185">Reference proteome</keyword>
<evidence type="ECO:0000313" key="1">
    <source>
        <dbReference type="EMBL" id="CEP11237.1"/>
    </source>
</evidence>
<name>A0A0B7N1D4_9FUNG</name>
<protein>
    <submittedName>
        <fullName evidence="1">Uncharacterized protein</fullName>
    </submittedName>
</protein>
<organism evidence="1 2">
    <name type="scientific">Parasitella parasitica</name>
    <dbReference type="NCBI Taxonomy" id="35722"/>
    <lineage>
        <taxon>Eukaryota</taxon>
        <taxon>Fungi</taxon>
        <taxon>Fungi incertae sedis</taxon>
        <taxon>Mucoromycota</taxon>
        <taxon>Mucoromycotina</taxon>
        <taxon>Mucoromycetes</taxon>
        <taxon>Mucorales</taxon>
        <taxon>Mucorineae</taxon>
        <taxon>Mucoraceae</taxon>
        <taxon>Parasitella</taxon>
    </lineage>
</organism>
<proteinExistence type="predicted"/>
<dbReference type="EMBL" id="LN725854">
    <property type="protein sequence ID" value="CEP11237.1"/>
    <property type="molecule type" value="Genomic_DNA"/>
</dbReference>